<evidence type="ECO:0000256" key="1">
    <source>
        <dbReference type="ARBA" id="ARBA00009986"/>
    </source>
</evidence>
<feature type="domain" description="Aldehyde dehydrogenase" evidence="3">
    <location>
        <begin position="42"/>
        <end position="504"/>
    </location>
</feature>
<comment type="similarity">
    <text evidence="1">Belongs to the aldehyde dehydrogenase family.</text>
</comment>
<evidence type="ECO:0000256" key="2">
    <source>
        <dbReference type="ARBA" id="ARBA00023002"/>
    </source>
</evidence>
<dbReference type="Gene3D" id="3.40.309.10">
    <property type="entry name" value="Aldehyde Dehydrogenase, Chain A, domain 2"/>
    <property type="match status" value="1"/>
</dbReference>
<gene>
    <name evidence="4" type="ORF">FHU37_005050</name>
</gene>
<name>A0A853ABQ2_9ACTN</name>
<dbReference type="GO" id="GO:0004029">
    <property type="term" value="F:aldehyde dehydrogenase (NAD+) activity"/>
    <property type="evidence" value="ECO:0007669"/>
    <property type="project" value="UniProtKB-EC"/>
</dbReference>
<evidence type="ECO:0000259" key="3">
    <source>
        <dbReference type="Pfam" id="PF00171"/>
    </source>
</evidence>
<dbReference type="InterPro" id="IPR016162">
    <property type="entry name" value="Ald_DH_N"/>
</dbReference>
<dbReference type="PANTHER" id="PTHR11699">
    <property type="entry name" value="ALDEHYDE DEHYDROGENASE-RELATED"/>
    <property type="match status" value="1"/>
</dbReference>
<dbReference type="FunFam" id="3.40.605.10:FF:000007">
    <property type="entry name" value="NAD/NADP-dependent betaine aldehyde dehydrogenase"/>
    <property type="match status" value="1"/>
</dbReference>
<dbReference type="InterPro" id="IPR015590">
    <property type="entry name" value="Aldehyde_DH_dom"/>
</dbReference>
<reference evidence="4 5" key="1">
    <citation type="submission" date="2020-07" db="EMBL/GenBank/DDBJ databases">
        <title>Sequencing the genomes of 1000 actinobacteria strains.</title>
        <authorList>
            <person name="Klenk H.-P."/>
        </authorList>
    </citation>
    <scope>NUCLEOTIDE SEQUENCE [LARGE SCALE GENOMIC DNA]</scope>
    <source>
        <strain evidence="4 5">DSM 42178</strain>
    </source>
</reference>
<keyword evidence="2 4" id="KW-0560">Oxidoreductase</keyword>
<accession>A0A853ABQ2</accession>
<dbReference type="AlphaFoldDB" id="A0A853ABQ2"/>
<dbReference type="RefSeq" id="WP_179816919.1">
    <property type="nucleotide sequence ID" value="NZ_JACBZD010000002.1"/>
</dbReference>
<sequence>MPDNTPATPVAPASPFAPRPALDSLADARLADRHRLLIGGRWVDGGAGSRPVLDPATGAPLTEVAAATAAQVDAAVAAARAAQPGWAGLAGAERAKHLFRLARLVQEHARELTLLEAANTGRPAADVKANDVAGAAQLLFHYAGWADKLRHAVPGARVAEPAARGVAALLLPWDAPLLTFARTAGPALAAGNTVVAKPAATTPLSVLRLAEIARRAGLPDGVLNVLTDGAPEGVGPDLAGHAGVDVVSFTGSTAVGRTVAALAARTGARTVLDLGDQAPHLLFDDAPLDEAVEAVVGAAFTGRGRPRGAIGRLLVQEPVLDEVVERLRARIARLRLGAPLDRNADLGPLHSAAQAARVAELVATAGAEGAEVWTAPEHGERLAELRAEGGEYAGGFWQAPVLVTGVTQAHAVAATELRAPVLPVLTFRTPAEGVEKANNTPFGGAAAVWSAKGAQALWAARRLRAGTVWVNEADAVDAAAPHHVGRQSGSGRAGGHHGLEAYLDV</sequence>
<dbReference type="Gene3D" id="3.40.605.10">
    <property type="entry name" value="Aldehyde Dehydrogenase, Chain A, domain 1"/>
    <property type="match status" value="1"/>
</dbReference>
<dbReference type="EMBL" id="JACBZD010000002">
    <property type="protein sequence ID" value="NYI08021.1"/>
    <property type="molecule type" value="Genomic_DNA"/>
</dbReference>
<protein>
    <submittedName>
        <fullName evidence="4">Aldehyde dehydrogenase (NAD+)</fullName>
        <ecNumber evidence="4">1.2.1.3</ecNumber>
    </submittedName>
</protein>
<evidence type="ECO:0000313" key="5">
    <source>
        <dbReference type="Proteomes" id="UP000567795"/>
    </source>
</evidence>
<dbReference type="SUPFAM" id="SSF53720">
    <property type="entry name" value="ALDH-like"/>
    <property type="match status" value="1"/>
</dbReference>
<dbReference type="Pfam" id="PF00171">
    <property type="entry name" value="Aldedh"/>
    <property type="match status" value="1"/>
</dbReference>
<dbReference type="Proteomes" id="UP000567795">
    <property type="component" value="Unassembled WGS sequence"/>
</dbReference>
<evidence type="ECO:0000313" key="4">
    <source>
        <dbReference type="EMBL" id="NYI08021.1"/>
    </source>
</evidence>
<dbReference type="EC" id="1.2.1.3" evidence="4"/>
<keyword evidence="5" id="KW-1185">Reference proteome</keyword>
<comment type="caution">
    <text evidence="4">The sequence shown here is derived from an EMBL/GenBank/DDBJ whole genome shotgun (WGS) entry which is preliminary data.</text>
</comment>
<dbReference type="InterPro" id="IPR016163">
    <property type="entry name" value="Ald_DH_C"/>
</dbReference>
<proteinExistence type="inferred from homology"/>
<dbReference type="InterPro" id="IPR016161">
    <property type="entry name" value="Ald_DH/histidinol_DH"/>
</dbReference>
<organism evidence="4 5">
    <name type="scientific">Allostreptomyces psammosilenae</name>
    <dbReference type="NCBI Taxonomy" id="1892865"/>
    <lineage>
        <taxon>Bacteria</taxon>
        <taxon>Bacillati</taxon>
        <taxon>Actinomycetota</taxon>
        <taxon>Actinomycetes</taxon>
        <taxon>Kitasatosporales</taxon>
        <taxon>Streptomycetaceae</taxon>
        <taxon>Allostreptomyces</taxon>
    </lineage>
</organism>